<name>A0A316C1H1_PSESE</name>
<sequence>MKPDAPKREWPCNLDGRKRQGMTLTWRAVGTGNTRS</sequence>
<accession>A0A316C1H1</accession>
<dbReference type="AlphaFoldDB" id="A0A316C1H1"/>
<evidence type="ECO:0000313" key="1">
    <source>
        <dbReference type="EMBL" id="PWJ82375.1"/>
    </source>
</evidence>
<keyword evidence="2" id="KW-1185">Reference proteome</keyword>
<dbReference type="Proteomes" id="UP000245396">
    <property type="component" value="Unassembled WGS sequence"/>
</dbReference>
<dbReference type="EMBL" id="QGGG01000009">
    <property type="protein sequence ID" value="PWJ82375.1"/>
    <property type="molecule type" value="Genomic_DNA"/>
</dbReference>
<protein>
    <submittedName>
        <fullName evidence="1">Uncharacterized protein</fullName>
    </submittedName>
</protein>
<organism evidence="1 2">
    <name type="scientific">Pseudaminobacter salicylatoxidans</name>
    <dbReference type="NCBI Taxonomy" id="93369"/>
    <lineage>
        <taxon>Bacteria</taxon>
        <taxon>Pseudomonadati</taxon>
        <taxon>Pseudomonadota</taxon>
        <taxon>Alphaproteobacteria</taxon>
        <taxon>Hyphomicrobiales</taxon>
        <taxon>Phyllobacteriaceae</taxon>
        <taxon>Pseudaminobacter</taxon>
    </lineage>
</organism>
<evidence type="ECO:0000313" key="2">
    <source>
        <dbReference type="Proteomes" id="UP000245396"/>
    </source>
</evidence>
<proteinExistence type="predicted"/>
<gene>
    <name evidence="1" type="ORF">C7441_109144</name>
</gene>
<comment type="caution">
    <text evidence="1">The sequence shown here is derived from an EMBL/GenBank/DDBJ whole genome shotgun (WGS) entry which is preliminary data.</text>
</comment>
<reference evidence="1 2" key="1">
    <citation type="submission" date="2018-05" db="EMBL/GenBank/DDBJ databases">
        <title>Genomic Encyclopedia of Type Strains, Phase IV (KMG-IV): sequencing the most valuable type-strain genomes for metagenomic binning, comparative biology and taxonomic classification.</title>
        <authorList>
            <person name="Goeker M."/>
        </authorList>
    </citation>
    <scope>NUCLEOTIDE SEQUENCE [LARGE SCALE GENOMIC DNA]</scope>
    <source>
        <strain evidence="1 2">DSM 6986</strain>
    </source>
</reference>